<evidence type="ECO:0000313" key="1">
    <source>
        <dbReference type="EMBL" id="SCM72353.1"/>
    </source>
</evidence>
<proteinExistence type="predicted"/>
<dbReference type="EMBL" id="FMJC01000002">
    <property type="protein sequence ID" value="SCM72353.1"/>
    <property type="molecule type" value="Genomic_DNA"/>
</dbReference>
<protein>
    <submittedName>
        <fullName evidence="1">Uncharacterized protein</fullName>
    </submittedName>
</protein>
<sequence>MPTSTQAFSLLRTYTCEAGSSPTRITARPGARRPLALAAPTSAASSARISCAVFLPSITIMYCSMEFSSTGSQTVAIVLTYEVYSIDCPAAKLKRVEQKCQNPRRSAATGSTFHFCQKFRVILCCARLWRLRLIVPPEKANAPCLPEKANILCPRCCRGKGAYGSTPAEAQQDF</sequence>
<name>A0A212L463_9BACT</name>
<reference evidence="1" key="1">
    <citation type="submission" date="2016-08" db="EMBL/GenBank/DDBJ databases">
        <authorList>
            <person name="Seilhamer J.J."/>
        </authorList>
    </citation>
    <scope>NUCLEOTIDE SEQUENCE</scope>
    <source>
        <strain evidence="1">86-1</strain>
    </source>
</reference>
<gene>
    <name evidence="1" type="ORF">KL86DES1_20552</name>
</gene>
<dbReference type="AlphaFoldDB" id="A0A212L463"/>
<organism evidence="1">
    <name type="scientific">uncultured Desulfovibrio sp</name>
    <dbReference type="NCBI Taxonomy" id="167968"/>
    <lineage>
        <taxon>Bacteria</taxon>
        <taxon>Pseudomonadati</taxon>
        <taxon>Thermodesulfobacteriota</taxon>
        <taxon>Desulfovibrionia</taxon>
        <taxon>Desulfovibrionales</taxon>
        <taxon>Desulfovibrionaceae</taxon>
        <taxon>Desulfovibrio</taxon>
        <taxon>environmental samples</taxon>
    </lineage>
</organism>
<accession>A0A212L463</accession>